<feature type="transmembrane region" description="Helical" evidence="1">
    <location>
        <begin position="7"/>
        <end position="25"/>
    </location>
</feature>
<reference evidence="2" key="4">
    <citation type="submission" date="2024-05" db="EMBL/GenBank/DDBJ databases">
        <authorList>
            <person name="Sun Q."/>
            <person name="Sedlacek I."/>
        </authorList>
    </citation>
    <scope>NUCLEOTIDE SEQUENCE</scope>
    <source>
        <strain evidence="2">CCM 8490</strain>
    </source>
</reference>
<dbReference type="EMBL" id="RAQH01000002">
    <property type="protein sequence ID" value="RKE88752.1"/>
    <property type="molecule type" value="Genomic_DNA"/>
</dbReference>
<sequence length="197" mass="22652">MKKLSSILILFLSVITGIYYLYFSIKTADNTFIFDGVIYFLLIILFIVFFTITVRNDFNNFKISKKYKSFLFTAIGILIIILNIGCQLYLSSRDNSEIVLKVFYDGDYNGSSLEFRKDGTYKFGNGSGLGESIQRGKYSIKDTIITLDKDNIDNVIESKTLMLKRELNGTDAKIVQVDKNFKLIDRATKFRVVKDKR</sequence>
<keyword evidence="1" id="KW-0812">Transmembrane</keyword>
<dbReference type="Proteomes" id="UP000658202">
    <property type="component" value="Unassembled WGS sequence"/>
</dbReference>
<evidence type="ECO:0000313" key="4">
    <source>
        <dbReference type="Proteomes" id="UP000285906"/>
    </source>
</evidence>
<reference evidence="2" key="1">
    <citation type="journal article" date="2014" name="Int. J. Syst. Evol. Microbiol.">
        <title>Complete genome of a new Firmicutes species belonging to the dominant human colonic microbiota ('Ruminococcus bicirculans') reveals two chromosomes and a selective capacity to utilize plant glucans.</title>
        <authorList>
            <consortium name="NISC Comparative Sequencing Program"/>
            <person name="Wegmann U."/>
            <person name="Louis P."/>
            <person name="Goesmann A."/>
            <person name="Henrissat B."/>
            <person name="Duncan S.H."/>
            <person name="Flint H.J."/>
        </authorList>
    </citation>
    <scope>NUCLEOTIDE SEQUENCE</scope>
    <source>
        <strain evidence="2">CCM 8490</strain>
    </source>
</reference>
<accession>A0A420DBE0</accession>
<dbReference type="Proteomes" id="UP000285906">
    <property type="component" value="Unassembled WGS sequence"/>
</dbReference>
<gene>
    <name evidence="3" type="ORF">BXY58_0872</name>
    <name evidence="2" type="ORF">GCM10007332_16230</name>
</gene>
<protein>
    <submittedName>
        <fullName evidence="3">Uncharacterized protein</fullName>
    </submittedName>
</protein>
<keyword evidence="1" id="KW-0472">Membrane</keyword>
<dbReference type="AlphaFoldDB" id="A0A420DBE0"/>
<dbReference type="RefSeq" id="WP_120212563.1">
    <property type="nucleotide sequence ID" value="NZ_BMCW01000002.1"/>
</dbReference>
<keyword evidence="5" id="KW-1185">Reference proteome</keyword>
<keyword evidence="1" id="KW-1133">Transmembrane helix</keyword>
<reference evidence="5" key="3">
    <citation type="journal article" date="2019" name="Int. J. Syst. Evol. Microbiol.">
        <title>The Global Catalogue of Microorganisms (GCM) 10K type strain sequencing project: providing services to taxonomists for standard genome sequencing and annotation.</title>
        <authorList>
            <consortium name="The Broad Institute Genomics Platform"/>
            <consortium name="The Broad Institute Genome Sequencing Center for Infectious Disease"/>
            <person name="Wu L."/>
            <person name="Ma J."/>
        </authorList>
    </citation>
    <scope>NUCLEOTIDE SEQUENCE [LARGE SCALE GENOMIC DNA]</scope>
    <source>
        <strain evidence="5">CCM 8490</strain>
    </source>
</reference>
<evidence type="ECO:0000313" key="5">
    <source>
        <dbReference type="Proteomes" id="UP000658202"/>
    </source>
</evidence>
<comment type="caution">
    <text evidence="3">The sequence shown here is derived from an EMBL/GenBank/DDBJ whole genome shotgun (WGS) entry which is preliminary data.</text>
</comment>
<organism evidence="3 4">
    <name type="scientific">Epilithonimonas arachidiradicis</name>
    <dbReference type="NCBI Taxonomy" id="1617282"/>
    <lineage>
        <taxon>Bacteria</taxon>
        <taxon>Pseudomonadati</taxon>
        <taxon>Bacteroidota</taxon>
        <taxon>Flavobacteriia</taxon>
        <taxon>Flavobacteriales</taxon>
        <taxon>Weeksellaceae</taxon>
        <taxon>Chryseobacterium group</taxon>
        <taxon>Epilithonimonas</taxon>
    </lineage>
</organism>
<feature type="transmembrane region" description="Helical" evidence="1">
    <location>
        <begin position="70"/>
        <end position="90"/>
    </location>
</feature>
<reference evidence="3 4" key="2">
    <citation type="submission" date="2018-09" db="EMBL/GenBank/DDBJ databases">
        <title>Genomic Encyclopedia of Archaeal and Bacterial Type Strains, Phase II (KMG-II): from individual species to whole genera.</title>
        <authorList>
            <person name="Goeker M."/>
        </authorList>
    </citation>
    <scope>NUCLEOTIDE SEQUENCE [LARGE SCALE GENOMIC DNA]</scope>
    <source>
        <strain evidence="3 4">DSM 27620</strain>
    </source>
</reference>
<dbReference type="OrthoDB" id="1274775at2"/>
<name>A0A420DBE0_9FLAO</name>
<evidence type="ECO:0000313" key="3">
    <source>
        <dbReference type="EMBL" id="RKE88752.1"/>
    </source>
</evidence>
<feature type="transmembrane region" description="Helical" evidence="1">
    <location>
        <begin position="37"/>
        <end position="58"/>
    </location>
</feature>
<proteinExistence type="predicted"/>
<evidence type="ECO:0000256" key="1">
    <source>
        <dbReference type="SAM" id="Phobius"/>
    </source>
</evidence>
<evidence type="ECO:0000313" key="2">
    <source>
        <dbReference type="EMBL" id="GGG55330.1"/>
    </source>
</evidence>
<dbReference type="EMBL" id="BMCW01000002">
    <property type="protein sequence ID" value="GGG55330.1"/>
    <property type="molecule type" value="Genomic_DNA"/>
</dbReference>